<reference evidence="6" key="1">
    <citation type="submission" date="2016-10" db="EMBL/GenBank/DDBJ databases">
        <authorList>
            <person name="Varghese N."/>
            <person name="Submissions S."/>
        </authorList>
    </citation>
    <scope>NUCLEOTIDE SEQUENCE [LARGE SCALE GENOMIC DNA]</scope>
    <source>
        <strain evidence="6">DSM 25751</strain>
    </source>
</reference>
<dbReference type="GO" id="GO:0004222">
    <property type="term" value="F:metalloendopeptidase activity"/>
    <property type="evidence" value="ECO:0007669"/>
    <property type="project" value="TreeGrafter"/>
</dbReference>
<dbReference type="InterPro" id="IPR016047">
    <property type="entry name" value="M23ase_b-sheet_dom"/>
</dbReference>
<dbReference type="SUPFAM" id="SSF51261">
    <property type="entry name" value="Duplicated hybrid motif"/>
    <property type="match status" value="1"/>
</dbReference>
<name>A0A1H6USV9_9LACT</name>
<accession>A0A1H6USV9</accession>
<keyword evidence="6" id="KW-1185">Reference proteome</keyword>
<dbReference type="PANTHER" id="PTHR21666:SF270">
    <property type="entry name" value="MUREIN HYDROLASE ACTIVATOR ENVC"/>
    <property type="match status" value="1"/>
</dbReference>
<feature type="coiled-coil region" evidence="1">
    <location>
        <begin position="39"/>
        <end position="94"/>
    </location>
</feature>
<dbReference type="STRING" id="1130080.SAMN04488113_1352"/>
<dbReference type="AlphaFoldDB" id="A0A1H6USV9"/>
<dbReference type="Pfam" id="PF01551">
    <property type="entry name" value="Peptidase_M23"/>
    <property type="match status" value="1"/>
</dbReference>
<evidence type="ECO:0000256" key="2">
    <source>
        <dbReference type="SAM" id="MobiDB-lite"/>
    </source>
</evidence>
<dbReference type="InterPro" id="IPR050570">
    <property type="entry name" value="Cell_wall_metabolism_enzyme"/>
</dbReference>
<keyword evidence="1" id="KW-0175">Coiled coil</keyword>
<dbReference type="CDD" id="cd12797">
    <property type="entry name" value="M23_peptidase"/>
    <property type="match status" value="1"/>
</dbReference>
<feature type="domain" description="M23ase beta-sheet core" evidence="4">
    <location>
        <begin position="304"/>
        <end position="397"/>
    </location>
</feature>
<evidence type="ECO:0000256" key="3">
    <source>
        <dbReference type="SAM" id="SignalP"/>
    </source>
</evidence>
<keyword evidence="3" id="KW-0732">Signal</keyword>
<feature type="compositionally biased region" description="Basic and acidic residues" evidence="2">
    <location>
        <begin position="230"/>
        <end position="266"/>
    </location>
</feature>
<protein>
    <submittedName>
        <fullName evidence="5">Murein DD-endopeptidase MepM and murein hydrolase activator NlpD, contain LysM domain</fullName>
    </submittedName>
</protein>
<evidence type="ECO:0000256" key="1">
    <source>
        <dbReference type="SAM" id="Coils"/>
    </source>
</evidence>
<dbReference type="Gene3D" id="2.70.70.10">
    <property type="entry name" value="Glucose Permease (Domain IIA)"/>
    <property type="match status" value="1"/>
</dbReference>
<dbReference type="EMBL" id="FNYW01000035">
    <property type="protein sequence ID" value="SEI93754.1"/>
    <property type="molecule type" value="Genomic_DNA"/>
</dbReference>
<proteinExistence type="predicted"/>
<dbReference type="Gene3D" id="6.10.250.3150">
    <property type="match status" value="1"/>
</dbReference>
<keyword evidence="5" id="KW-0378">Hydrolase</keyword>
<dbReference type="InterPro" id="IPR011055">
    <property type="entry name" value="Dup_hybrid_motif"/>
</dbReference>
<organism evidence="5 6">
    <name type="scientific">Alkalibacterium gilvum</name>
    <dbReference type="NCBI Taxonomy" id="1130080"/>
    <lineage>
        <taxon>Bacteria</taxon>
        <taxon>Bacillati</taxon>
        <taxon>Bacillota</taxon>
        <taxon>Bacilli</taxon>
        <taxon>Lactobacillales</taxon>
        <taxon>Carnobacteriaceae</taxon>
        <taxon>Alkalibacterium</taxon>
    </lineage>
</organism>
<sequence>MNKKMTISLITILMFAGSMLHLTEAEALENSEDSESKPLELLEEDVSQTQAKIDDYIIEITEDEENRDRIIDEIETYEQKITELEKQLEDYDAVILSDNQASQTDAESVSFIEIIMSTDSISNMFKELSDANELASTQRQVMFEQETTQSELKKAMENMEYEQEELAKIEAEIESGRADVISQRNELDDKIIQMTKEFEMSDEEQEELFTEKDSIMERTSHLDKEMEANKQRIFKEESEKNERLAKEKSEKEAKEKDTEKQKKDTQDANTSSVDTEGWIRPASGRISSSYGYRVHPVTGEKDSLHAGTDIAGGGAIVASRAGTVTSAEFSDTYGYSVIIDHGDGYSTLYAHMQANLSVAPGQSVSQGQQLGIMGTTGRSTGVHLHFEVRKDGATIDPMDFIK</sequence>
<evidence type="ECO:0000313" key="5">
    <source>
        <dbReference type="EMBL" id="SEI93754.1"/>
    </source>
</evidence>
<feature type="coiled-coil region" evidence="1">
    <location>
        <begin position="145"/>
        <end position="179"/>
    </location>
</feature>
<dbReference type="RefSeq" id="WP_245746654.1">
    <property type="nucleotide sequence ID" value="NZ_FNYW01000035.1"/>
</dbReference>
<evidence type="ECO:0000259" key="4">
    <source>
        <dbReference type="Pfam" id="PF01551"/>
    </source>
</evidence>
<feature type="region of interest" description="Disordered" evidence="2">
    <location>
        <begin position="230"/>
        <end position="280"/>
    </location>
</feature>
<feature type="signal peptide" evidence="3">
    <location>
        <begin position="1"/>
        <end position="27"/>
    </location>
</feature>
<dbReference type="PANTHER" id="PTHR21666">
    <property type="entry name" value="PEPTIDASE-RELATED"/>
    <property type="match status" value="1"/>
</dbReference>
<gene>
    <name evidence="5" type="ORF">SAMN04488113_1352</name>
</gene>
<dbReference type="Proteomes" id="UP000198564">
    <property type="component" value="Unassembled WGS sequence"/>
</dbReference>
<feature type="chain" id="PRO_5011708653" evidence="3">
    <location>
        <begin position="28"/>
        <end position="402"/>
    </location>
</feature>
<evidence type="ECO:0000313" key="6">
    <source>
        <dbReference type="Proteomes" id="UP000198564"/>
    </source>
</evidence>